<name>A0A6A6DUC2_9PEZI</name>
<evidence type="ECO:0000256" key="1">
    <source>
        <dbReference type="SAM" id="Coils"/>
    </source>
</evidence>
<organism evidence="3 4">
    <name type="scientific">Zopfia rhizophila CBS 207.26</name>
    <dbReference type="NCBI Taxonomy" id="1314779"/>
    <lineage>
        <taxon>Eukaryota</taxon>
        <taxon>Fungi</taxon>
        <taxon>Dikarya</taxon>
        <taxon>Ascomycota</taxon>
        <taxon>Pezizomycotina</taxon>
        <taxon>Dothideomycetes</taxon>
        <taxon>Dothideomycetes incertae sedis</taxon>
        <taxon>Zopfiaceae</taxon>
        <taxon>Zopfia</taxon>
    </lineage>
</organism>
<feature type="compositionally biased region" description="Polar residues" evidence="2">
    <location>
        <begin position="1"/>
        <end position="16"/>
    </location>
</feature>
<keyword evidence="4" id="KW-1185">Reference proteome</keyword>
<feature type="region of interest" description="Disordered" evidence="2">
    <location>
        <begin position="237"/>
        <end position="286"/>
    </location>
</feature>
<keyword evidence="1" id="KW-0175">Coiled coil</keyword>
<evidence type="ECO:0000256" key="2">
    <source>
        <dbReference type="SAM" id="MobiDB-lite"/>
    </source>
</evidence>
<protein>
    <submittedName>
        <fullName evidence="3">Uncharacterized protein</fullName>
    </submittedName>
</protein>
<sequence>MASQHPGQGIESQDAVQVTRVGSGREAEGSRSDIDQQLFAIDKRLYEAVRSIGASRKNLYASRVALAAYEHAYIEEQKARLQYAGAYQALHEQHQRVINDMSQKCLSLQEVIGAKESEIKEYERRLSNVTPGKDNKGRDMSEGNRDMVELAIAKKEELEARVTEFETEKSEMMQEHQNEKCKMVQEHQNEKCKMVQEHQNEKYKMVEEHQNALINAANRISAAEGKISELEEMHRTAKSQLTSMGPTASPEPIVSPCAGKRKHEENSEKQVPTRKGRKRRGLRVQI</sequence>
<dbReference type="Proteomes" id="UP000800200">
    <property type="component" value="Unassembled WGS sequence"/>
</dbReference>
<feature type="compositionally biased region" description="Basic and acidic residues" evidence="2">
    <location>
        <begin position="23"/>
        <end position="33"/>
    </location>
</feature>
<proteinExistence type="predicted"/>
<evidence type="ECO:0000313" key="4">
    <source>
        <dbReference type="Proteomes" id="UP000800200"/>
    </source>
</evidence>
<dbReference type="OrthoDB" id="3433952at2759"/>
<gene>
    <name evidence="3" type="ORF">K469DRAFT_690746</name>
</gene>
<feature type="coiled-coil region" evidence="1">
    <location>
        <begin position="105"/>
        <end position="175"/>
    </location>
</feature>
<dbReference type="EMBL" id="ML994647">
    <property type="protein sequence ID" value="KAF2182643.1"/>
    <property type="molecule type" value="Genomic_DNA"/>
</dbReference>
<feature type="compositionally biased region" description="Basic residues" evidence="2">
    <location>
        <begin position="272"/>
        <end position="286"/>
    </location>
</feature>
<evidence type="ECO:0000313" key="3">
    <source>
        <dbReference type="EMBL" id="KAF2182643.1"/>
    </source>
</evidence>
<accession>A0A6A6DUC2</accession>
<reference evidence="3" key="1">
    <citation type="journal article" date="2020" name="Stud. Mycol.">
        <title>101 Dothideomycetes genomes: a test case for predicting lifestyles and emergence of pathogens.</title>
        <authorList>
            <person name="Haridas S."/>
            <person name="Albert R."/>
            <person name="Binder M."/>
            <person name="Bloem J."/>
            <person name="Labutti K."/>
            <person name="Salamov A."/>
            <person name="Andreopoulos B."/>
            <person name="Baker S."/>
            <person name="Barry K."/>
            <person name="Bills G."/>
            <person name="Bluhm B."/>
            <person name="Cannon C."/>
            <person name="Castanera R."/>
            <person name="Culley D."/>
            <person name="Daum C."/>
            <person name="Ezra D."/>
            <person name="Gonzalez J."/>
            <person name="Henrissat B."/>
            <person name="Kuo A."/>
            <person name="Liang C."/>
            <person name="Lipzen A."/>
            <person name="Lutzoni F."/>
            <person name="Magnuson J."/>
            <person name="Mondo S."/>
            <person name="Nolan M."/>
            <person name="Ohm R."/>
            <person name="Pangilinan J."/>
            <person name="Park H.-J."/>
            <person name="Ramirez L."/>
            <person name="Alfaro M."/>
            <person name="Sun H."/>
            <person name="Tritt A."/>
            <person name="Yoshinaga Y."/>
            <person name="Zwiers L.-H."/>
            <person name="Turgeon B."/>
            <person name="Goodwin S."/>
            <person name="Spatafora J."/>
            <person name="Crous P."/>
            <person name="Grigoriev I."/>
        </authorList>
    </citation>
    <scope>NUCLEOTIDE SEQUENCE</scope>
    <source>
        <strain evidence="3">CBS 207.26</strain>
    </source>
</reference>
<feature type="region of interest" description="Disordered" evidence="2">
    <location>
        <begin position="1"/>
        <end position="33"/>
    </location>
</feature>
<dbReference type="AlphaFoldDB" id="A0A6A6DUC2"/>